<keyword evidence="8" id="KW-0378">Hydrolase</keyword>
<evidence type="ECO:0000259" key="15">
    <source>
        <dbReference type="Pfam" id="PF02163"/>
    </source>
</evidence>
<sequence>MTKKSIPWILNEIFLICILSFCFNNDEVSAFTPMRISNLNSYRATRHISALNLKTDESNVSSINGKIALEEAERLRKKAKELMDEAVKEENMLRLTRTQEESKKSKMLDEIYEELTKDLITPVEEGEIDVTTESELGRRLVMSLQKKQLSSSTMILLVERLYKRLSDAEKRIQKLAPIDEQDPSNNNFNIGDRSNSRESLESEIQMLKFNIDQIINAQTLLDAKQDVKRGLAPQLEARLRELIRADEEEFQRQLAKKVNSNSDQLIGMNGYVSDTLGDMMQENVTIRVNGKEIVGPKVNITSLMEDIIQVPMWVPSSILPFLIVCRKALDPDDLKKIRSEVLGDSNFRVENWDYTKWAAVYRGSFVKNRQTSIFRTKPILDTNGAVQSGASLENDEIDSAKVFSQIQLRLEQAGLADKIQLFLMEDPEWRPGESRDPEPLPTIIAVSSNVIPEQGAERGKGKKAITALSIVGTIIATFAYSVSSYALNPTFFDSIINKNDLSNLPALLPVFLGVFALSGVHEIAHHLIAKRNDVQIGLPVPIPSLQIGTFGSITPLRSFPKDKNALFDVAISGPLTAAFFSILLMTVGINLSLSASTETLSTFAVIPAALMKTSFLVGSMCSILAPKVMTLPASQLIPIHPMFLVGFAGVVSNALNLLPIGRLDGGRATTAVFGRRSAYLVSFLTLLFLAIAALTQTSAISIFFGLIVTLFQRNADIPMKDELTEVDEKRVTIFTCAMIFTVLTLAPFPGGPAL</sequence>
<dbReference type="AlphaFoldDB" id="A0AAD3H868"/>
<proteinExistence type="inferred from homology"/>
<evidence type="ECO:0000256" key="1">
    <source>
        <dbReference type="ARBA" id="ARBA00004141"/>
    </source>
</evidence>
<dbReference type="GO" id="GO:0008233">
    <property type="term" value="F:peptidase activity"/>
    <property type="evidence" value="ECO:0007669"/>
    <property type="project" value="UniProtKB-KW"/>
</dbReference>
<dbReference type="EMBL" id="BLLK01000047">
    <property type="protein sequence ID" value="GFH54212.1"/>
    <property type="molecule type" value="Genomic_DNA"/>
</dbReference>
<evidence type="ECO:0000256" key="4">
    <source>
        <dbReference type="ARBA" id="ARBA00022528"/>
    </source>
</evidence>
<evidence type="ECO:0000256" key="10">
    <source>
        <dbReference type="ARBA" id="ARBA00022989"/>
    </source>
</evidence>
<evidence type="ECO:0000313" key="17">
    <source>
        <dbReference type="Proteomes" id="UP001054902"/>
    </source>
</evidence>
<evidence type="ECO:0000256" key="7">
    <source>
        <dbReference type="ARBA" id="ARBA00022692"/>
    </source>
</evidence>
<dbReference type="GO" id="GO:0016020">
    <property type="term" value="C:membrane"/>
    <property type="evidence" value="ECO:0007669"/>
    <property type="project" value="UniProtKB-SubCell"/>
</dbReference>
<gene>
    <name evidence="16" type="ORF">CTEN210_10688</name>
</gene>
<feature type="transmembrane region" description="Helical" evidence="13">
    <location>
        <begin position="506"/>
        <end position="524"/>
    </location>
</feature>
<dbReference type="GO" id="GO:0006508">
    <property type="term" value="P:proteolysis"/>
    <property type="evidence" value="ECO:0007669"/>
    <property type="project" value="UniProtKB-KW"/>
</dbReference>
<feature type="transmembrane region" description="Helical" evidence="13">
    <location>
        <begin position="603"/>
        <end position="625"/>
    </location>
</feature>
<feature type="transmembrane region" description="Helical" evidence="13">
    <location>
        <begin position="565"/>
        <end position="591"/>
    </location>
</feature>
<keyword evidence="5" id="KW-0934">Plastid</keyword>
<evidence type="ECO:0000256" key="3">
    <source>
        <dbReference type="ARBA" id="ARBA00007931"/>
    </source>
</evidence>
<reference evidence="16 17" key="1">
    <citation type="journal article" date="2021" name="Sci. Rep.">
        <title>The genome of the diatom Chaetoceros tenuissimus carries an ancient integrated fragment of an extant virus.</title>
        <authorList>
            <person name="Hongo Y."/>
            <person name="Kimura K."/>
            <person name="Takaki Y."/>
            <person name="Yoshida Y."/>
            <person name="Baba S."/>
            <person name="Kobayashi G."/>
            <person name="Nagasaki K."/>
            <person name="Hano T."/>
            <person name="Tomaru Y."/>
        </authorList>
    </citation>
    <scope>NUCLEOTIDE SEQUENCE [LARGE SCALE GENOMIC DNA]</scope>
    <source>
        <strain evidence="16 17">NIES-3715</strain>
    </source>
</reference>
<keyword evidence="12" id="KW-0175">Coiled coil</keyword>
<feature type="transmembrane region" description="Helical" evidence="13">
    <location>
        <begin position="637"/>
        <end position="658"/>
    </location>
</feature>
<dbReference type="PANTHER" id="PTHR31412">
    <property type="entry name" value="ZINC METALLOPROTEASE EGY1"/>
    <property type="match status" value="1"/>
</dbReference>
<dbReference type="PANTHER" id="PTHR31412:SF0">
    <property type="entry name" value="ZINC METALLOPROTEASE EGY1, CHLOROPLASTIC-RELATED"/>
    <property type="match status" value="1"/>
</dbReference>
<dbReference type="CDD" id="cd06160">
    <property type="entry name" value="S2P-M50_like_2"/>
    <property type="match status" value="1"/>
</dbReference>
<keyword evidence="17" id="KW-1185">Reference proteome</keyword>
<dbReference type="InterPro" id="IPR008915">
    <property type="entry name" value="Peptidase_M50"/>
</dbReference>
<organism evidence="16 17">
    <name type="scientific">Chaetoceros tenuissimus</name>
    <dbReference type="NCBI Taxonomy" id="426638"/>
    <lineage>
        <taxon>Eukaryota</taxon>
        <taxon>Sar</taxon>
        <taxon>Stramenopiles</taxon>
        <taxon>Ochrophyta</taxon>
        <taxon>Bacillariophyta</taxon>
        <taxon>Coscinodiscophyceae</taxon>
        <taxon>Chaetocerotophycidae</taxon>
        <taxon>Chaetocerotales</taxon>
        <taxon>Chaetocerotaceae</taxon>
        <taxon>Chaetoceros</taxon>
    </lineage>
</organism>
<keyword evidence="11 13" id="KW-0472">Membrane</keyword>
<protein>
    <recommendedName>
        <fullName evidence="15">Peptidase M50 domain-containing protein</fullName>
    </recommendedName>
</protein>
<evidence type="ECO:0000256" key="12">
    <source>
        <dbReference type="SAM" id="Coils"/>
    </source>
</evidence>
<comment type="subcellular location">
    <subcellularLocation>
        <location evidence="1">Membrane</location>
        <topology evidence="1">Multi-pass membrane protein</topology>
    </subcellularLocation>
    <subcellularLocation>
        <location evidence="2">Plastid</location>
        <location evidence="2">Chloroplast</location>
    </subcellularLocation>
</comment>
<keyword evidence="4" id="KW-0150">Chloroplast</keyword>
<dbReference type="InterPro" id="IPR044838">
    <property type="entry name" value="EGY1-like"/>
</dbReference>
<dbReference type="Proteomes" id="UP001054902">
    <property type="component" value="Unassembled WGS sequence"/>
</dbReference>
<feature type="domain" description="Peptidase M50" evidence="15">
    <location>
        <begin position="511"/>
        <end position="676"/>
    </location>
</feature>
<feature type="signal peptide" evidence="14">
    <location>
        <begin position="1"/>
        <end position="30"/>
    </location>
</feature>
<accession>A0AAD3H868</accession>
<comment type="similarity">
    <text evidence="3">Belongs to the peptidase M50B family.</text>
</comment>
<keyword evidence="7 13" id="KW-0812">Transmembrane</keyword>
<keyword evidence="6" id="KW-0645">Protease</keyword>
<dbReference type="GO" id="GO:0009507">
    <property type="term" value="C:chloroplast"/>
    <property type="evidence" value="ECO:0007669"/>
    <property type="project" value="UniProtKB-SubCell"/>
</dbReference>
<evidence type="ECO:0000256" key="8">
    <source>
        <dbReference type="ARBA" id="ARBA00022801"/>
    </source>
</evidence>
<feature type="coiled-coil region" evidence="12">
    <location>
        <begin position="65"/>
        <end position="92"/>
    </location>
</feature>
<keyword evidence="14" id="KW-0732">Signal</keyword>
<keyword evidence="9" id="KW-0809">Transit peptide</keyword>
<evidence type="ECO:0000256" key="2">
    <source>
        <dbReference type="ARBA" id="ARBA00004229"/>
    </source>
</evidence>
<evidence type="ECO:0000256" key="9">
    <source>
        <dbReference type="ARBA" id="ARBA00022946"/>
    </source>
</evidence>
<keyword evidence="10 13" id="KW-1133">Transmembrane helix</keyword>
<evidence type="ECO:0000256" key="14">
    <source>
        <dbReference type="SAM" id="SignalP"/>
    </source>
</evidence>
<evidence type="ECO:0000256" key="5">
    <source>
        <dbReference type="ARBA" id="ARBA00022640"/>
    </source>
</evidence>
<evidence type="ECO:0000256" key="6">
    <source>
        <dbReference type="ARBA" id="ARBA00022670"/>
    </source>
</evidence>
<name>A0AAD3H868_9STRA</name>
<feature type="chain" id="PRO_5042004975" description="Peptidase M50 domain-containing protein" evidence="14">
    <location>
        <begin position="31"/>
        <end position="754"/>
    </location>
</feature>
<feature type="transmembrane region" description="Helical" evidence="13">
    <location>
        <begin position="464"/>
        <end position="486"/>
    </location>
</feature>
<dbReference type="Pfam" id="PF02163">
    <property type="entry name" value="Peptidase_M50"/>
    <property type="match status" value="1"/>
</dbReference>
<evidence type="ECO:0000313" key="16">
    <source>
        <dbReference type="EMBL" id="GFH54212.1"/>
    </source>
</evidence>
<comment type="caution">
    <text evidence="16">The sequence shown here is derived from an EMBL/GenBank/DDBJ whole genome shotgun (WGS) entry which is preliminary data.</text>
</comment>
<feature type="transmembrane region" description="Helical" evidence="13">
    <location>
        <begin position="731"/>
        <end position="748"/>
    </location>
</feature>
<evidence type="ECO:0000256" key="11">
    <source>
        <dbReference type="ARBA" id="ARBA00023136"/>
    </source>
</evidence>
<evidence type="ECO:0000256" key="13">
    <source>
        <dbReference type="SAM" id="Phobius"/>
    </source>
</evidence>
<feature type="transmembrane region" description="Helical" evidence="13">
    <location>
        <begin position="678"/>
        <end position="711"/>
    </location>
</feature>